<feature type="region of interest" description="Disordered" evidence="7">
    <location>
        <begin position="732"/>
        <end position="759"/>
    </location>
</feature>
<reference evidence="9 10" key="1">
    <citation type="submission" date="2019-07" db="EMBL/GenBank/DDBJ databases">
        <title>Genomes of Cafeteria roenbergensis.</title>
        <authorList>
            <person name="Fischer M.G."/>
            <person name="Hackl T."/>
            <person name="Roman M."/>
        </authorList>
    </citation>
    <scope>NUCLEOTIDE SEQUENCE [LARGE SCALE GENOMIC DNA]</scope>
    <source>
        <strain evidence="9 10">RCC970-E3</strain>
    </source>
</reference>
<dbReference type="AlphaFoldDB" id="A0A5A8E5G9"/>
<keyword evidence="3" id="KW-0813">Transport</keyword>
<evidence type="ECO:0000256" key="7">
    <source>
        <dbReference type="SAM" id="MobiDB-lite"/>
    </source>
</evidence>
<feature type="transmembrane region" description="Helical" evidence="8">
    <location>
        <begin position="548"/>
        <end position="566"/>
    </location>
</feature>
<comment type="caution">
    <text evidence="9">The sequence shown here is derived from an EMBL/GenBank/DDBJ whole genome shotgun (WGS) entry which is preliminary data.</text>
</comment>
<feature type="compositionally biased region" description="Low complexity" evidence="7">
    <location>
        <begin position="107"/>
        <end position="134"/>
    </location>
</feature>
<evidence type="ECO:0000256" key="5">
    <source>
        <dbReference type="ARBA" id="ARBA00022989"/>
    </source>
</evidence>
<feature type="compositionally biased region" description="Basic and acidic residues" evidence="7">
    <location>
        <begin position="1"/>
        <end position="11"/>
    </location>
</feature>
<gene>
    <name evidence="9" type="ORF">FNF28_00811</name>
</gene>
<dbReference type="InterPro" id="IPR002259">
    <property type="entry name" value="Eqnu_transpt"/>
</dbReference>
<keyword evidence="6 8" id="KW-0472">Membrane</keyword>
<feature type="region of interest" description="Disordered" evidence="7">
    <location>
        <begin position="448"/>
        <end position="500"/>
    </location>
</feature>
<evidence type="ECO:0000256" key="6">
    <source>
        <dbReference type="ARBA" id="ARBA00023136"/>
    </source>
</evidence>
<feature type="transmembrane region" description="Helical" evidence="8">
    <location>
        <begin position="905"/>
        <end position="927"/>
    </location>
</feature>
<keyword evidence="4 8" id="KW-0812">Transmembrane</keyword>
<feature type="transmembrane region" description="Helical" evidence="8">
    <location>
        <begin position="776"/>
        <end position="798"/>
    </location>
</feature>
<keyword evidence="5 8" id="KW-1133">Transmembrane helix</keyword>
<evidence type="ECO:0000256" key="4">
    <source>
        <dbReference type="ARBA" id="ARBA00022692"/>
    </source>
</evidence>
<sequence>MLADMKDRMERLAAATEAEEEKLTGKLMSKLERVEAENARLEAAVKAEGAALERQEQLLDTAQRTTAAVVLAKEAESEFVANRMGRELEIERSATRAAEDRLLAQARRAAPPDDALSQPASAAAPASSAAQAPRPVDPAPPSPASAAPCPAAVAAVPPTSLSAVLSAGSGPSPALDDLEVERRTNNLGRALDWTRDEGRAAALRALEAVAAAARTALEGAGAPSASLEAALAQARASIQASPLGAAAAAQPTSASLLSSASPRAAAGGAGGTMFASSVAPPALAGVCLAGIEGGVSALPVARSLSAHDGPSLVDPAIFRVAERPAPVSSDDSSHGSAGGGEESRRGGRLLPPSAGYPASSGSFAAAHDSAAADRDRLLAETFVLRQELQDEQRRAARLAGQVASLNSVVEAGSERALHASGLEMDRKGFGELLSREERVAVLTGLPPGVAAPAAEPPGDDSVTKENPLAPASATSASTSSAGAQGIGAAESPPAKEPPGNDQLTMLELALWLAAAVGQMSPWTAMGAFASAFKAAHGGSILLELNAAYFVPALPTLMFSMAMVPFIDRWLGHQRGFALRVIVCQAIISGSVMLFPSYAAQGGKALPIAVSVVIGIFGGLGYGSIFAFNGFWPTRAAAVFSLGLFLPGFLFIALHAIVGFEATFPPTKENKDAHWYFGGAAGFLGLAAFLGLLFGPRGTAICAEKDAQAAARASAGSAKRDSAGVELIGMSEASDPEATLSSSGAPKHETGGPRIVRKSSAADRENRNIALRAAWNVVWPSLLSIFISIFAIVCITSFFTAAPSPNPSLPATLFFVKNGCDFLGKALTLLPPLIRSQWQLVLASAVRFVPLPLFFLHVFTPVLGRNDVFLIALVAASAVISGYLNTSCFQIAAKTVNAEQRPAAKLLVNLSFQTSLLASIALSFTIMATA</sequence>
<evidence type="ECO:0000313" key="9">
    <source>
        <dbReference type="EMBL" id="KAA0171320.1"/>
    </source>
</evidence>
<feature type="transmembrane region" description="Helical" evidence="8">
    <location>
        <begin position="672"/>
        <end position="694"/>
    </location>
</feature>
<feature type="region of interest" description="Disordered" evidence="7">
    <location>
        <begin position="107"/>
        <end position="150"/>
    </location>
</feature>
<comment type="similarity">
    <text evidence="2">Belongs to the SLC29A/ENT transporter (TC 2.A.57) family.</text>
</comment>
<dbReference type="GO" id="GO:0005337">
    <property type="term" value="F:nucleoside transmembrane transporter activity"/>
    <property type="evidence" value="ECO:0007669"/>
    <property type="project" value="InterPro"/>
</dbReference>
<name>A0A5A8E5G9_CAFRO</name>
<dbReference type="Pfam" id="PF01733">
    <property type="entry name" value="Nucleoside_tran"/>
    <property type="match status" value="1"/>
</dbReference>
<dbReference type="Proteomes" id="UP000324907">
    <property type="component" value="Unassembled WGS sequence"/>
</dbReference>
<comment type="subcellular location">
    <subcellularLocation>
        <location evidence="1">Membrane</location>
        <topology evidence="1">Multi-pass membrane protein</topology>
    </subcellularLocation>
</comment>
<evidence type="ECO:0000256" key="1">
    <source>
        <dbReference type="ARBA" id="ARBA00004141"/>
    </source>
</evidence>
<feature type="compositionally biased region" description="Low complexity" evidence="7">
    <location>
        <begin position="469"/>
        <end position="491"/>
    </location>
</feature>
<evidence type="ECO:0000256" key="8">
    <source>
        <dbReference type="SAM" id="Phobius"/>
    </source>
</evidence>
<evidence type="ECO:0000256" key="3">
    <source>
        <dbReference type="ARBA" id="ARBA00022448"/>
    </source>
</evidence>
<accession>A0A5A8E5G9</accession>
<evidence type="ECO:0000313" key="10">
    <source>
        <dbReference type="Proteomes" id="UP000324907"/>
    </source>
</evidence>
<feature type="transmembrane region" description="Helical" evidence="8">
    <location>
        <begin position="867"/>
        <end position="885"/>
    </location>
</feature>
<feature type="transmembrane region" description="Helical" evidence="8">
    <location>
        <begin position="578"/>
        <end position="598"/>
    </location>
</feature>
<feature type="transmembrane region" description="Helical" evidence="8">
    <location>
        <begin position="604"/>
        <end position="624"/>
    </location>
</feature>
<feature type="region of interest" description="Disordered" evidence="7">
    <location>
        <begin position="324"/>
        <end position="362"/>
    </location>
</feature>
<protein>
    <submittedName>
        <fullName evidence="9">Uncharacterized protein</fullName>
    </submittedName>
</protein>
<feature type="compositionally biased region" description="Low complexity" evidence="7">
    <location>
        <begin position="351"/>
        <end position="362"/>
    </location>
</feature>
<dbReference type="PANTHER" id="PTHR10332">
    <property type="entry name" value="EQUILIBRATIVE NUCLEOSIDE TRANSPORTER"/>
    <property type="match status" value="1"/>
</dbReference>
<dbReference type="PANTHER" id="PTHR10332:SF10">
    <property type="entry name" value="EQUILIBRATIVE NUCLEOSIDE TRANSPORTER 4"/>
    <property type="match status" value="1"/>
</dbReference>
<organism evidence="9 10">
    <name type="scientific">Cafeteria roenbergensis</name>
    <name type="common">Marine flagellate</name>
    <dbReference type="NCBI Taxonomy" id="33653"/>
    <lineage>
        <taxon>Eukaryota</taxon>
        <taxon>Sar</taxon>
        <taxon>Stramenopiles</taxon>
        <taxon>Bigyra</taxon>
        <taxon>Opalozoa</taxon>
        <taxon>Bicosoecida</taxon>
        <taxon>Cafeteriaceae</taxon>
        <taxon>Cafeteria</taxon>
    </lineage>
</organism>
<dbReference type="EMBL" id="VLTL01000007">
    <property type="protein sequence ID" value="KAA0171320.1"/>
    <property type="molecule type" value="Genomic_DNA"/>
</dbReference>
<feature type="region of interest" description="Disordered" evidence="7">
    <location>
        <begin position="1"/>
        <end position="23"/>
    </location>
</feature>
<evidence type="ECO:0000256" key="2">
    <source>
        <dbReference type="ARBA" id="ARBA00007965"/>
    </source>
</evidence>
<dbReference type="GO" id="GO:0005886">
    <property type="term" value="C:plasma membrane"/>
    <property type="evidence" value="ECO:0007669"/>
    <property type="project" value="TreeGrafter"/>
</dbReference>
<feature type="transmembrane region" description="Helical" evidence="8">
    <location>
        <begin position="636"/>
        <end position="657"/>
    </location>
</feature>
<proteinExistence type="inferred from homology"/>